<dbReference type="EMBL" id="CP096019">
    <property type="protein sequence ID" value="UPM42521.1"/>
    <property type="molecule type" value="Genomic_DNA"/>
</dbReference>
<dbReference type="GeneID" id="71928626"/>
<keyword evidence="2" id="KW-0489">Methyltransferase</keyword>
<dbReference type="GO" id="GO:0032259">
    <property type="term" value="P:methylation"/>
    <property type="evidence" value="ECO:0007669"/>
    <property type="project" value="UniProtKB-KW"/>
</dbReference>
<dbReference type="CDD" id="cd18086">
    <property type="entry name" value="HsC9orf114-like"/>
    <property type="match status" value="1"/>
</dbReference>
<dbReference type="KEGG" id="haad:MW046_11225"/>
<dbReference type="AlphaFoldDB" id="A0A8U0A077"/>
<sequence length="312" mass="34059">MTVTVLVPSSLVREARDKREATRKLGYVARAATVFRVDRLVVYPDSEGERRWGGGFVRTVLAYAATPPYLRKEVWGRRDELEYVGVLPPLHAVAQTGSGSNGSGSLRQGIVTEVGSDGRVRVNCGLQHPISLLVPPSRTVEEGERVTIRISSRQPLRARIVDDEPPGVNVEQAELDEVLARSDSGFRIASSRYGEVLTLSLLGDLRQRLVDTESTTESGDDTDTDTDTDAGAGGRKETGKRTYTVAFGAPERGLPEICGIDPTAVGQRDTSDDTRPDRSRFDLWLNTVPNQGSETVRTEEAMFATLACLNLE</sequence>
<protein>
    <submittedName>
        <fullName evidence="2">RNA methyltransferase</fullName>
    </submittedName>
</protein>
<dbReference type="RefSeq" id="WP_247993192.1">
    <property type="nucleotide sequence ID" value="NZ_CP096019.1"/>
</dbReference>
<dbReference type="PANTHER" id="PTHR12150">
    <property type="entry name" value="CLASS IV SAM-BINDING METHYLTRANSFERASE-RELATED"/>
    <property type="match status" value="1"/>
</dbReference>
<feature type="region of interest" description="Disordered" evidence="1">
    <location>
        <begin position="254"/>
        <end position="278"/>
    </location>
</feature>
<reference evidence="2" key="1">
    <citation type="submission" date="2022-04" db="EMBL/GenBank/DDBJ databases">
        <title>Halocatena sp. nov., isolated from a salt lake.</title>
        <authorList>
            <person name="Cui H.-L."/>
        </authorList>
    </citation>
    <scope>NUCLEOTIDE SEQUENCE</scope>
    <source>
        <strain evidence="2">AD-1</strain>
    </source>
</reference>
<organism evidence="2 3">
    <name type="scientific">Halocatena salina</name>
    <dbReference type="NCBI Taxonomy" id="2934340"/>
    <lineage>
        <taxon>Archaea</taxon>
        <taxon>Methanobacteriati</taxon>
        <taxon>Methanobacteriota</taxon>
        <taxon>Stenosarchaea group</taxon>
        <taxon>Halobacteria</taxon>
        <taxon>Halobacteriales</taxon>
        <taxon>Natronomonadaceae</taxon>
        <taxon>Halocatena</taxon>
    </lineage>
</organism>
<evidence type="ECO:0000313" key="3">
    <source>
        <dbReference type="Proteomes" id="UP000831768"/>
    </source>
</evidence>
<feature type="region of interest" description="Disordered" evidence="1">
    <location>
        <begin position="212"/>
        <end position="241"/>
    </location>
</feature>
<keyword evidence="2" id="KW-0808">Transferase</keyword>
<dbReference type="Proteomes" id="UP000831768">
    <property type="component" value="Chromosome"/>
</dbReference>
<dbReference type="Gene3D" id="2.40.50.140">
    <property type="entry name" value="Nucleic acid-binding proteins"/>
    <property type="match status" value="1"/>
</dbReference>
<feature type="compositionally biased region" description="Basic and acidic residues" evidence="1">
    <location>
        <begin position="269"/>
        <end position="278"/>
    </location>
</feature>
<evidence type="ECO:0000313" key="2">
    <source>
        <dbReference type="EMBL" id="UPM42521.1"/>
    </source>
</evidence>
<feature type="compositionally biased region" description="Acidic residues" evidence="1">
    <location>
        <begin position="218"/>
        <end position="228"/>
    </location>
</feature>
<dbReference type="SUPFAM" id="SSF75217">
    <property type="entry name" value="alpha/beta knot"/>
    <property type="match status" value="1"/>
</dbReference>
<gene>
    <name evidence="2" type="ORF">MW046_11225</name>
</gene>
<dbReference type="InterPro" id="IPR003750">
    <property type="entry name" value="Put_MeTrfase-C9orf114-like"/>
</dbReference>
<name>A0A8U0A077_9EURY</name>
<dbReference type="GO" id="GO:0008168">
    <property type="term" value="F:methyltransferase activity"/>
    <property type="evidence" value="ECO:0007669"/>
    <property type="project" value="UniProtKB-KW"/>
</dbReference>
<accession>A0A8U0A077</accession>
<keyword evidence="3" id="KW-1185">Reference proteome</keyword>
<dbReference type="InterPro" id="IPR029026">
    <property type="entry name" value="tRNA_m1G_MTases_N"/>
</dbReference>
<proteinExistence type="predicted"/>
<dbReference type="Pfam" id="PF02598">
    <property type="entry name" value="Methyltrn_RNA_3"/>
    <property type="match status" value="1"/>
</dbReference>
<dbReference type="InterPro" id="IPR029028">
    <property type="entry name" value="Alpha/beta_knot_MTases"/>
</dbReference>
<dbReference type="PANTHER" id="PTHR12150:SF13">
    <property type="entry name" value="METHYLTRANSFERASE C9ORF114-RELATED"/>
    <property type="match status" value="1"/>
</dbReference>
<dbReference type="Gene3D" id="3.40.1280.10">
    <property type="match status" value="1"/>
</dbReference>
<evidence type="ECO:0000256" key="1">
    <source>
        <dbReference type="SAM" id="MobiDB-lite"/>
    </source>
</evidence>
<dbReference type="InterPro" id="IPR012340">
    <property type="entry name" value="NA-bd_OB-fold"/>
</dbReference>